<dbReference type="Gene3D" id="3.40.50.1450">
    <property type="entry name" value="HybD-like"/>
    <property type="match status" value="1"/>
</dbReference>
<protein>
    <submittedName>
        <fullName evidence="7">HyaD/HybD family hydrogenase maturation endopeptidase</fullName>
    </submittedName>
</protein>
<reference evidence="7 8" key="1">
    <citation type="submission" date="2019-12" db="EMBL/GenBank/DDBJ databases">
        <title>Comparative genomics gives insights into the taxonomy of the Azoarcus-Aromatoleum group and reveals separate origins of nif in the plant-associated Azoarcus and non-plant-associated Aromatoleum sub-groups.</title>
        <authorList>
            <person name="Lafos M."/>
            <person name="Maluk M."/>
            <person name="Batista M."/>
            <person name="Junghare M."/>
            <person name="Carmona M."/>
            <person name="Faoro H."/>
            <person name="Cruz L.M."/>
            <person name="Battistoni F."/>
            <person name="De Souza E."/>
            <person name="Pedrosa F."/>
            <person name="Chen W.-M."/>
            <person name="Poole P.S."/>
            <person name="Dixon R.A."/>
            <person name="James E.K."/>
        </authorList>
    </citation>
    <scope>NUCLEOTIDE SEQUENCE [LARGE SCALE GENOMIC DNA]</scope>
    <source>
        <strain evidence="7 8">T</strain>
    </source>
</reference>
<dbReference type="SUPFAM" id="SSF53163">
    <property type="entry name" value="HybD-like"/>
    <property type="match status" value="1"/>
</dbReference>
<comment type="similarity">
    <text evidence="1">Belongs to the peptidase A31 family.</text>
</comment>
<keyword evidence="4" id="KW-0479">Metal-binding</keyword>
<dbReference type="InterPro" id="IPR023430">
    <property type="entry name" value="Pept_HybD-like_dom_sf"/>
</dbReference>
<dbReference type="Pfam" id="PF01750">
    <property type="entry name" value="HycI"/>
    <property type="match status" value="1"/>
</dbReference>
<dbReference type="Proteomes" id="UP000634522">
    <property type="component" value="Unassembled WGS sequence"/>
</dbReference>
<dbReference type="InterPro" id="IPR004419">
    <property type="entry name" value="Pept_A31_hyd_express"/>
</dbReference>
<dbReference type="PANTHER" id="PTHR30302:SF1">
    <property type="entry name" value="HYDROGENASE 2 MATURATION PROTEASE"/>
    <property type="match status" value="1"/>
</dbReference>
<evidence type="ECO:0000256" key="3">
    <source>
        <dbReference type="ARBA" id="ARBA00022670"/>
    </source>
</evidence>
<dbReference type="InterPro" id="IPR000671">
    <property type="entry name" value="Peptidase_A31"/>
</dbReference>
<dbReference type="PANTHER" id="PTHR30302">
    <property type="entry name" value="HYDROGENASE 1 MATURATION PROTEASE"/>
    <property type="match status" value="1"/>
</dbReference>
<gene>
    <name evidence="7" type="primary">hybD</name>
    <name evidence="7" type="ORF">GPA27_10250</name>
</gene>
<dbReference type="NCBIfam" id="TIGR00072">
    <property type="entry name" value="hydrog_prot"/>
    <property type="match status" value="1"/>
</dbReference>
<comment type="caution">
    <text evidence="7">The sequence shown here is derived from an EMBL/GenBank/DDBJ whole genome shotgun (WGS) entry which is preliminary data.</text>
</comment>
<evidence type="ECO:0000256" key="1">
    <source>
        <dbReference type="ARBA" id="ARBA00006814"/>
    </source>
</evidence>
<accession>A0ABX1NEN8</accession>
<name>A0ABX1NEN8_9RHOO</name>
<evidence type="ECO:0000313" key="7">
    <source>
        <dbReference type="EMBL" id="NMF97767.1"/>
    </source>
</evidence>
<evidence type="ECO:0000256" key="2">
    <source>
        <dbReference type="ARBA" id="ARBA00022596"/>
    </source>
</evidence>
<keyword evidence="8" id="KW-1185">Reference proteome</keyword>
<sequence>MSNFDTPIRRAVLLGVGNILLTDEGVGVRLVEQLQVGYEIPAALTVLDGGTAAMELLEDLENLDLLVIADCVRVGQPPASVVVLKDDEVPAFFRARISPHQVGLSDVLATLEITERAPRHVVVVGVQPFDISTCMEQSAPVRAAMPQALQAIRDALAEYGLPTPAKVLAEAA</sequence>
<organism evidence="7 8">
    <name type="scientific">Aromatoleum toluolicum</name>
    <dbReference type="NCBI Taxonomy" id="90060"/>
    <lineage>
        <taxon>Bacteria</taxon>
        <taxon>Pseudomonadati</taxon>
        <taxon>Pseudomonadota</taxon>
        <taxon>Betaproteobacteria</taxon>
        <taxon>Rhodocyclales</taxon>
        <taxon>Rhodocyclaceae</taxon>
        <taxon>Aromatoleum</taxon>
    </lineage>
</organism>
<evidence type="ECO:0000256" key="5">
    <source>
        <dbReference type="ARBA" id="ARBA00022750"/>
    </source>
</evidence>
<proteinExistence type="inferred from homology"/>
<dbReference type="NCBIfam" id="TIGR00140">
    <property type="entry name" value="hupD"/>
    <property type="match status" value="1"/>
</dbReference>
<dbReference type="EMBL" id="WTVS01000018">
    <property type="protein sequence ID" value="NMF97767.1"/>
    <property type="molecule type" value="Genomic_DNA"/>
</dbReference>
<dbReference type="RefSeq" id="WP_169140141.1">
    <property type="nucleotide sequence ID" value="NZ_WTVS01000018.1"/>
</dbReference>
<evidence type="ECO:0000256" key="6">
    <source>
        <dbReference type="ARBA" id="ARBA00022801"/>
    </source>
</evidence>
<keyword evidence="2" id="KW-0533">Nickel</keyword>
<evidence type="ECO:0000256" key="4">
    <source>
        <dbReference type="ARBA" id="ARBA00022723"/>
    </source>
</evidence>
<evidence type="ECO:0000313" key="8">
    <source>
        <dbReference type="Proteomes" id="UP000634522"/>
    </source>
</evidence>
<dbReference type="PRINTS" id="PR00446">
    <property type="entry name" value="HYDRGNUPTAKE"/>
</dbReference>
<keyword evidence="3" id="KW-0645">Protease</keyword>
<dbReference type="CDD" id="cd06062">
    <property type="entry name" value="H2MP_MemB-H2up"/>
    <property type="match status" value="1"/>
</dbReference>
<keyword evidence="5" id="KW-0064">Aspartyl protease</keyword>
<keyword evidence="6" id="KW-0378">Hydrolase</keyword>